<dbReference type="Pfam" id="PF13460">
    <property type="entry name" value="NAD_binding_10"/>
    <property type="match status" value="1"/>
</dbReference>
<dbReference type="SUPFAM" id="SSF51735">
    <property type="entry name" value="NAD(P)-binding Rossmann-fold domains"/>
    <property type="match status" value="1"/>
</dbReference>
<keyword evidence="3" id="KW-1185">Reference proteome</keyword>
<dbReference type="PANTHER" id="PTHR14097">
    <property type="entry name" value="OXIDOREDUCTASE HTATIP2"/>
    <property type="match status" value="1"/>
</dbReference>
<dbReference type="RefSeq" id="WP_193907859.1">
    <property type="nucleotide sequence ID" value="NZ_PRDL01000001.1"/>
</dbReference>
<gene>
    <name evidence="2" type="ORF">C4F51_05490</name>
</gene>
<comment type="caution">
    <text evidence="2">The sequence shown here is derived from an EMBL/GenBank/DDBJ whole genome shotgun (WGS) entry which is preliminary data.</text>
</comment>
<dbReference type="AlphaFoldDB" id="A0A928YTQ9"/>
<dbReference type="PANTHER" id="PTHR14097:SF7">
    <property type="entry name" value="OXIDOREDUCTASE HTATIP2"/>
    <property type="match status" value="1"/>
</dbReference>
<protein>
    <submittedName>
        <fullName evidence="2">NAD-dependent dehydratase</fullName>
    </submittedName>
</protein>
<dbReference type="Gene3D" id="3.40.50.720">
    <property type="entry name" value="NAD(P)-binding Rossmann-like Domain"/>
    <property type="match status" value="1"/>
</dbReference>
<evidence type="ECO:0000313" key="3">
    <source>
        <dbReference type="Proteomes" id="UP000652567"/>
    </source>
</evidence>
<feature type="domain" description="NAD(P)-binding" evidence="1">
    <location>
        <begin position="7"/>
        <end position="134"/>
    </location>
</feature>
<evidence type="ECO:0000313" key="2">
    <source>
        <dbReference type="EMBL" id="MBE8716640.1"/>
    </source>
</evidence>
<reference evidence="2" key="1">
    <citation type="submission" date="2018-07" db="EMBL/GenBank/DDBJ databases">
        <title>Genome assembly of strain Ka43.</title>
        <authorList>
            <person name="Kukolya J."/>
            <person name="Nagy I."/>
            <person name="Horvath B."/>
            <person name="Toth A."/>
        </authorList>
    </citation>
    <scope>NUCLEOTIDE SEQUENCE</scope>
    <source>
        <strain evidence="2">KB43</strain>
    </source>
</reference>
<dbReference type="InterPro" id="IPR016040">
    <property type="entry name" value="NAD(P)-bd_dom"/>
</dbReference>
<dbReference type="Proteomes" id="UP000652567">
    <property type="component" value="Unassembled WGS sequence"/>
</dbReference>
<dbReference type="EMBL" id="PRDL01000001">
    <property type="protein sequence ID" value="MBE8716640.1"/>
    <property type="molecule type" value="Genomic_DNA"/>
</dbReference>
<proteinExistence type="predicted"/>
<organism evidence="2 3">
    <name type="scientific">Cellvibrio polysaccharolyticus</name>
    <dbReference type="NCBI Taxonomy" id="2082724"/>
    <lineage>
        <taxon>Bacteria</taxon>
        <taxon>Pseudomonadati</taxon>
        <taxon>Pseudomonadota</taxon>
        <taxon>Gammaproteobacteria</taxon>
        <taxon>Cellvibrionales</taxon>
        <taxon>Cellvibrionaceae</taxon>
        <taxon>Cellvibrio</taxon>
    </lineage>
</organism>
<name>A0A928YTQ9_9GAMM</name>
<accession>A0A928YTQ9</accession>
<sequence>MNLLLVGASGLVGSHVLKLALQDSRISNLVAPSRRALSVHAKLHNPLVDFDNLPMDADWWQGIDAVICTLGTTMKVAGSKAMFYRVDHDYPLAFSQIAQRHGTPTYVLNSAIGADASSRFFYNQVKGTLEQDLAALGFRSFTAVRPGVIGGQRSEFRFGESILVRILGVLNPVLPRRWRINPAAHIAHALLESAVNPVAGIHVISADRLA</sequence>
<evidence type="ECO:0000259" key="1">
    <source>
        <dbReference type="Pfam" id="PF13460"/>
    </source>
</evidence>
<dbReference type="InterPro" id="IPR036291">
    <property type="entry name" value="NAD(P)-bd_dom_sf"/>
</dbReference>